<dbReference type="GO" id="GO:0005886">
    <property type="term" value="C:plasma membrane"/>
    <property type="evidence" value="ECO:0007669"/>
    <property type="project" value="TreeGrafter"/>
</dbReference>
<dbReference type="PANTHER" id="PTHR37820:SF1">
    <property type="entry name" value="CELL DIVISION PROTEIN FTSQ"/>
    <property type="match status" value="1"/>
</dbReference>
<accession>A0A6J4H0M6</accession>
<evidence type="ECO:0000256" key="5">
    <source>
        <dbReference type="ARBA" id="ARBA00022989"/>
    </source>
</evidence>
<feature type="transmembrane region" description="Helical" evidence="9">
    <location>
        <begin position="87"/>
        <end position="106"/>
    </location>
</feature>
<feature type="region of interest" description="Disordered" evidence="8">
    <location>
        <begin position="1"/>
        <end position="60"/>
    </location>
</feature>
<dbReference type="AlphaFoldDB" id="A0A6J4H0M6"/>
<dbReference type="InterPro" id="IPR013685">
    <property type="entry name" value="POTRA_FtsQ_type"/>
</dbReference>
<keyword evidence="5 9" id="KW-1133">Transmembrane helix</keyword>
<keyword evidence="4 9" id="KW-0812">Transmembrane</keyword>
<evidence type="ECO:0000256" key="7">
    <source>
        <dbReference type="ARBA" id="ARBA00023306"/>
    </source>
</evidence>
<feature type="domain" description="POTRA" evidence="10">
    <location>
        <begin position="110"/>
        <end position="178"/>
    </location>
</feature>
<evidence type="ECO:0000256" key="1">
    <source>
        <dbReference type="ARBA" id="ARBA00004370"/>
    </source>
</evidence>
<keyword evidence="2" id="KW-1003">Cell membrane</keyword>
<dbReference type="Pfam" id="PF08478">
    <property type="entry name" value="POTRA_1"/>
    <property type="match status" value="1"/>
</dbReference>
<comment type="subcellular location">
    <subcellularLocation>
        <location evidence="1">Membrane</location>
    </subcellularLocation>
</comment>
<evidence type="ECO:0000259" key="10">
    <source>
        <dbReference type="PROSITE" id="PS51779"/>
    </source>
</evidence>
<evidence type="ECO:0000256" key="4">
    <source>
        <dbReference type="ARBA" id="ARBA00022692"/>
    </source>
</evidence>
<dbReference type="GO" id="GO:0051301">
    <property type="term" value="P:cell division"/>
    <property type="evidence" value="ECO:0007669"/>
    <property type="project" value="UniProtKB-KW"/>
</dbReference>
<evidence type="ECO:0000256" key="8">
    <source>
        <dbReference type="SAM" id="MobiDB-lite"/>
    </source>
</evidence>
<dbReference type="EMBL" id="CADCSZ010000008">
    <property type="protein sequence ID" value="CAA9210960.1"/>
    <property type="molecule type" value="Genomic_DNA"/>
</dbReference>
<dbReference type="Gene3D" id="3.10.20.310">
    <property type="entry name" value="membrane protein fhac"/>
    <property type="match status" value="1"/>
</dbReference>
<protein>
    <recommendedName>
        <fullName evidence="10">POTRA domain-containing protein</fullName>
    </recommendedName>
</protein>
<proteinExistence type="predicted"/>
<evidence type="ECO:0000256" key="6">
    <source>
        <dbReference type="ARBA" id="ARBA00023136"/>
    </source>
</evidence>
<dbReference type="InterPro" id="IPR050487">
    <property type="entry name" value="FtsQ_DivIB"/>
</dbReference>
<evidence type="ECO:0000256" key="9">
    <source>
        <dbReference type="SAM" id="Phobius"/>
    </source>
</evidence>
<evidence type="ECO:0000256" key="3">
    <source>
        <dbReference type="ARBA" id="ARBA00022618"/>
    </source>
</evidence>
<evidence type="ECO:0000256" key="2">
    <source>
        <dbReference type="ARBA" id="ARBA00022475"/>
    </source>
</evidence>
<organism evidence="11">
    <name type="scientific">uncultured Acidimicrobiales bacterium</name>
    <dbReference type="NCBI Taxonomy" id="310071"/>
    <lineage>
        <taxon>Bacteria</taxon>
        <taxon>Bacillati</taxon>
        <taxon>Actinomycetota</taxon>
        <taxon>Acidimicrobiia</taxon>
        <taxon>Acidimicrobiales</taxon>
        <taxon>environmental samples</taxon>
    </lineage>
</organism>
<dbReference type="PROSITE" id="PS51779">
    <property type="entry name" value="POTRA"/>
    <property type="match status" value="1"/>
</dbReference>
<keyword evidence="7" id="KW-0131">Cell cycle</keyword>
<keyword evidence="6 9" id="KW-0472">Membrane</keyword>
<dbReference type="InterPro" id="IPR034746">
    <property type="entry name" value="POTRA"/>
</dbReference>
<name>A0A6J4H0M6_9ACTN</name>
<keyword evidence="3" id="KW-0132">Cell division</keyword>
<reference evidence="11" key="1">
    <citation type="submission" date="2020-02" db="EMBL/GenBank/DDBJ databases">
        <authorList>
            <person name="Meier V. D."/>
        </authorList>
    </citation>
    <scope>NUCLEOTIDE SEQUENCE</scope>
    <source>
        <strain evidence="11">AVDCRST_MAG76</strain>
    </source>
</reference>
<sequence length="323" mass="34472">MIGRSRRGRVERTGAQPRRGPPATSWLFDAATEEPDLIEADKRARRARAERRRAQAPSRPMMDPRIAARRALVEADSAPVDRGRRRWTVFAVVVVLLVCGAALAALSPFASVQDVEVAGAERTGPEAVVAASGLDSQPPMIRVDLDQVRSRVEDLPWVLRATVERRWPQTVVLTVEERQPAVVGPCQASAVTGCLLDRSGRVLGPADPRATVTLPRLAGVPEAGVPGSMLPEAGRGPLTVAVNLPSALRQLVLGVKGGGGEVSLELRAPGRDLTPPVVRLGAPDRIQEKLTAAATVLARTSVDPVAVLDVRVPESPALTRVRR</sequence>
<evidence type="ECO:0000313" key="11">
    <source>
        <dbReference type="EMBL" id="CAA9210960.1"/>
    </source>
</evidence>
<dbReference type="PANTHER" id="PTHR37820">
    <property type="entry name" value="CELL DIVISION PROTEIN DIVIB"/>
    <property type="match status" value="1"/>
</dbReference>
<gene>
    <name evidence="11" type="ORF">AVDCRST_MAG76-115</name>
</gene>